<proteinExistence type="predicted"/>
<accession>A0A1I8HET9</accession>
<feature type="region of interest" description="Disordered" evidence="1">
    <location>
        <begin position="117"/>
        <end position="153"/>
    </location>
</feature>
<organism evidence="2 4">
    <name type="scientific">Macrostomum lignano</name>
    <dbReference type="NCBI Taxonomy" id="282301"/>
    <lineage>
        <taxon>Eukaryota</taxon>
        <taxon>Metazoa</taxon>
        <taxon>Spiralia</taxon>
        <taxon>Lophotrochozoa</taxon>
        <taxon>Platyhelminthes</taxon>
        <taxon>Rhabditophora</taxon>
        <taxon>Macrostomorpha</taxon>
        <taxon>Macrostomida</taxon>
        <taxon>Macrostomidae</taxon>
        <taxon>Macrostomum</taxon>
    </lineage>
</organism>
<evidence type="ECO:0000313" key="2">
    <source>
        <dbReference type="Proteomes" id="UP000095280"/>
    </source>
</evidence>
<feature type="region of interest" description="Disordered" evidence="1">
    <location>
        <begin position="21"/>
        <end position="58"/>
    </location>
</feature>
<protein>
    <submittedName>
        <fullName evidence="3 4">Collagen alpha-1(I) chain-like</fullName>
    </submittedName>
</protein>
<evidence type="ECO:0000313" key="3">
    <source>
        <dbReference type="WBParaSite" id="maker-uti_cns_0002977-snap-gene-0.14-mRNA-1"/>
    </source>
</evidence>
<dbReference type="Proteomes" id="UP000095280">
    <property type="component" value="Unplaced"/>
</dbReference>
<feature type="compositionally biased region" description="Basic and acidic residues" evidence="1">
    <location>
        <begin position="135"/>
        <end position="153"/>
    </location>
</feature>
<name>A0A1I8HET9_9PLAT</name>
<evidence type="ECO:0000313" key="4">
    <source>
        <dbReference type="WBParaSite" id="maker-uti_cns_0005688-snap-gene-0.2-mRNA-1"/>
    </source>
</evidence>
<dbReference type="WBParaSite" id="maker-uti_cns_0005688-snap-gene-0.2-mRNA-1">
    <property type="protein sequence ID" value="maker-uti_cns_0005688-snap-gene-0.2-mRNA-1"/>
    <property type="gene ID" value="maker-uti_cns_0005688-snap-gene-0.2"/>
</dbReference>
<dbReference type="WBParaSite" id="maker-uti_cns_0002977-snap-gene-0.14-mRNA-1">
    <property type="protein sequence ID" value="maker-uti_cns_0002977-snap-gene-0.14-mRNA-1"/>
    <property type="gene ID" value="maker-uti_cns_0002977-snap-gene-0.14"/>
</dbReference>
<dbReference type="AlphaFoldDB" id="A0A1I8HET9"/>
<sequence length="153" mass="16072">PAGIRLDGAVGGELRHCRVRRTSRSGRAGDRWSWPGRLVGPRQPGALPGSGAGGPGPAAPARGRVLCLWLGQLPAAVPEPGAALAATAVGQECSSPGLVPAAWRDSRPELHHLAGRRLCQPRSPGPHRVRTGWPARERNQAAEQERSAHCHQG</sequence>
<dbReference type="WBParaSite" id="maker-uti_cns_0017391-snap-gene-0.2-mRNA-1">
    <property type="protein sequence ID" value="maker-uti_cns_0017391-snap-gene-0.2-mRNA-1"/>
    <property type="gene ID" value="maker-uti_cns_0017391-snap-gene-0.2"/>
</dbReference>
<keyword evidence="2" id="KW-1185">Reference proteome</keyword>
<reference evidence="3 4" key="1">
    <citation type="submission" date="2016-11" db="UniProtKB">
        <authorList>
            <consortium name="WormBaseParasite"/>
        </authorList>
    </citation>
    <scope>IDENTIFICATION</scope>
</reference>
<evidence type="ECO:0000256" key="1">
    <source>
        <dbReference type="SAM" id="MobiDB-lite"/>
    </source>
</evidence>